<dbReference type="Proteomes" id="UP001550853">
    <property type="component" value="Unassembled WGS sequence"/>
</dbReference>
<keyword evidence="4" id="KW-1185">Reference proteome</keyword>
<organism evidence="3 4">
    <name type="scientific">Streptomyces catenulae</name>
    <dbReference type="NCBI Taxonomy" id="66875"/>
    <lineage>
        <taxon>Bacteria</taxon>
        <taxon>Bacillati</taxon>
        <taxon>Actinomycetota</taxon>
        <taxon>Actinomycetes</taxon>
        <taxon>Kitasatosporales</taxon>
        <taxon>Streptomycetaceae</taxon>
        <taxon>Streptomyces</taxon>
    </lineage>
</organism>
<sequence>MRIRHALPLSVAALAVLMSGCAEGRHGGGGNEPSERADASSRTSRPSASAGDTRPWEPDDASRRAERALDAAADDGTEPEPVDSGTAYLGSGLDKSFPASGKQPYRFEITCDTDGVAELTLTLSRGEEEQPYGVECGDLEADRFDLPAGKPFKAHIAPDEHGMGLISWRLSAVAPGDVDGCDDDIDGCED</sequence>
<protein>
    <recommendedName>
        <fullName evidence="5">Lipoprotein</fullName>
    </recommendedName>
</protein>
<evidence type="ECO:0000256" key="2">
    <source>
        <dbReference type="SAM" id="SignalP"/>
    </source>
</evidence>
<dbReference type="PROSITE" id="PS51257">
    <property type="entry name" value="PROKAR_LIPOPROTEIN"/>
    <property type="match status" value="1"/>
</dbReference>
<gene>
    <name evidence="3" type="ORF">AB0E61_06895</name>
</gene>
<comment type="caution">
    <text evidence="3">The sequence shown here is derived from an EMBL/GenBank/DDBJ whole genome shotgun (WGS) entry which is preliminary data.</text>
</comment>
<feature type="chain" id="PRO_5045650610" description="Lipoprotein" evidence="2">
    <location>
        <begin position="25"/>
        <end position="190"/>
    </location>
</feature>
<reference evidence="3 4" key="1">
    <citation type="submission" date="2024-06" db="EMBL/GenBank/DDBJ databases">
        <title>The Natural Products Discovery Center: Release of the First 8490 Sequenced Strains for Exploring Actinobacteria Biosynthetic Diversity.</title>
        <authorList>
            <person name="Kalkreuter E."/>
            <person name="Kautsar S.A."/>
            <person name="Yang D."/>
            <person name="Bader C.D."/>
            <person name="Teijaro C.N."/>
            <person name="Fluegel L."/>
            <person name="Davis C.M."/>
            <person name="Simpson J.R."/>
            <person name="Lauterbach L."/>
            <person name="Steele A.D."/>
            <person name="Gui C."/>
            <person name="Meng S."/>
            <person name="Li G."/>
            <person name="Viehrig K."/>
            <person name="Ye F."/>
            <person name="Su P."/>
            <person name="Kiefer A.F."/>
            <person name="Nichols A."/>
            <person name="Cepeda A.J."/>
            <person name="Yan W."/>
            <person name="Fan B."/>
            <person name="Jiang Y."/>
            <person name="Adhikari A."/>
            <person name="Zheng C.-J."/>
            <person name="Schuster L."/>
            <person name="Cowan T.M."/>
            <person name="Smanski M.J."/>
            <person name="Chevrette M.G."/>
            <person name="De Carvalho L.P.S."/>
            <person name="Shen B."/>
        </authorList>
    </citation>
    <scope>NUCLEOTIDE SEQUENCE [LARGE SCALE GENOMIC DNA]</scope>
    <source>
        <strain evidence="3 4">NPDC033039</strain>
    </source>
</reference>
<evidence type="ECO:0000256" key="1">
    <source>
        <dbReference type="SAM" id="MobiDB-lite"/>
    </source>
</evidence>
<proteinExistence type="predicted"/>
<evidence type="ECO:0000313" key="3">
    <source>
        <dbReference type="EMBL" id="MEU3709812.1"/>
    </source>
</evidence>
<evidence type="ECO:0008006" key="5">
    <source>
        <dbReference type="Google" id="ProtNLM"/>
    </source>
</evidence>
<keyword evidence="2" id="KW-0732">Signal</keyword>
<feature type="compositionally biased region" description="Basic and acidic residues" evidence="1">
    <location>
        <begin position="54"/>
        <end position="69"/>
    </location>
</feature>
<accession>A0ABV2YVP6</accession>
<dbReference type="RefSeq" id="WP_030278992.1">
    <property type="nucleotide sequence ID" value="NZ_JBEZVI010000004.1"/>
</dbReference>
<feature type="region of interest" description="Disordered" evidence="1">
    <location>
        <begin position="24"/>
        <end position="95"/>
    </location>
</feature>
<dbReference type="EMBL" id="JBEZVI010000004">
    <property type="protein sequence ID" value="MEU3709812.1"/>
    <property type="molecule type" value="Genomic_DNA"/>
</dbReference>
<name>A0ABV2YVP6_9ACTN</name>
<feature type="compositionally biased region" description="Acidic residues" evidence="1">
    <location>
        <begin position="72"/>
        <end position="81"/>
    </location>
</feature>
<feature type="signal peptide" evidence="2">
    <location>
        <begin position="1"/>
        <end position="24"/>
    </location>
</feature>
<evidence type="ECO:0000313" key="4">
    <source>
        <dbReference type="Proteomes" id="UP001550853"/>
    </source>
</evidence>
<feature type="compositionally biased region" description="Low complexity" evidence="1">
    <location>
        <begin position="40"/>
        <end position="50"/>
    </location>
</feature>